<accession>A0A2H0KPI7</accession>
<feature type="domain" description="CBS" evidence="3">
    <location>
        <begin position="68"/>
        <end position="126"/>
    </location>
</feature>
<name>A0A2H0KPI7_9BACT</name>
<dbReference type="PANTHER" id="PTHR43080:SF2">
    <property type="entry name" value="CBS DOMAIN-CONTAINING PROTEIN"/>
    <property type="match status" value="1"/>
</dbReference>
<keyword evidence="1 2" id="KW-0129">CBS domain</keyword>
<evidence type="ECO:0000259" key="3">
    <source>
        <dbReference type="PROSITE" id="PS51371"/>
    </source>
</evidence>
<evidence type="ECO:0000256" key="2">
    <source>
        <dbReference type="PROSITE-ProRule" id="PRU00703"/>
    </source>
</evidence>
<dbReference type="InterPro" id="IPR000644">
    <property type="entry name" value="CBS_dom"/>
</dbReference>
<comment type="caution">
    <text evidence="4">The sequence shown here is derived from an EMBL/GenBank/DDBJ whole genome shotgun (WGS) entry which is preliminary data.</text>
</comment>
<feature type="domain" description="CBS" evidence="3">
    <location>
        <begin position="212"/>
        <end position="268"/>
    </location>
</feature>
<dbReference type="Pfam" id="PF00571">
    <property type="entry name" value="CBS"/>
    <property type="match status" value="3"/>
</dbReference>
<evidence type="ECO:0000313" key="4">
    <source>
        <dbReference type="EMBL" id="PIQ72294.1"/>
    </source>
</evidence>
<feature type="domain" description="CBS" evidence="3">
    <location>
        <begin position="131"/>
        <end position="191"/>
    </location>
</feature>
<dbReference type="CDD" id="cd02205">
    <property type="entry name" value="CBS_pair_SF"/>
    <property type="match status" value="2"/>
</dbReference>
<reference evidence="4 5" key="1">
    <citation type="submission" date="2017-09" db="EMBL/GenBank/DDBJ databases">
        <title>Depth-based differentiation of microbial function through sediment-hosted aquifers and enrichment of novel symbionts in the deep terrestrial subsurface.</title>
        <authorList>
            <person name="Probst A.J."/>
            <person name="Ladd B."/>
            <person name="Jarett J.K."/>
            <person name="Geller-Mcgrath D.E."/>
            <person name="Sieber C.M."/>
            <person name="Emerson J.B."/>
            <person name="Anantharaman K."/>
            <person name="Thomas B.C."/>
            <person name="Malmstrom R."/>
            <person name="Stieglmeier M."/>
            <person name="Klingl A."/>
            <person name="Woyke T."/>
            <person name="Ryan C.M."/>
            <person name="Banfield J.F."/>
        </authorList>
    </citation>
    <scope>NUCLEOTIDE SEQUENCE [LARGE SCALE GENOMIC DNA]</scope>
    <source>
        <strain evidence="4">CG11_big_fil_rev_8_21_14_0_20_35_14</strain>
    </source>
</reference>
<dbReference type="InterPro" id="IPR051257">
    <property type="entry name" value="Diverse_CBS-Domain"/>
</dbReference>
<organism evidence="4 5">
    <name type="scientific">Candidatus Roizmanbacteria bacterium CG11_big_fil_rev_8_21_14_0_20_35_14</name>
    <dbReference type="NCBI Taxonomy" id="1974855"/>
    <lineage>
        <taxon>Bacteria</taxon>
        <taxon>Candidatus Roizmaniibacteriota</taxon>
    </lineage>
</organism>
<dbReference type="Proteomes" id="UP000229570">
    <property type="component" value="Unassembled WGS sequence"/>
</dbReference>
<gene>
    <name evidence="4" type="ORF">COV86_03755</name>
</gene>
<proteinExistence type="predicted"/>
<evidence type="ECO:0000313" key="5">
    <source>
        <dbReference type="Proteomes" id="UP000229570"/>
    </source>
</evidence>
<dbReference type="EMBL" id="PCVL01000054">
    <property type="protein sequence ID" value="PIQ72294.1"/>
    <property type="molecule type" value="Genomic_DNA"/>
</dbReference>
<evidence type="ECO:0000256" key="1">
    <source>
        <dbReference type="ARBA" id="ARBA00023122"/>
    </source>
</evidence>
<dbReference type="PROSITE" id="PS51371">
    <property type="entry name" value="CBS"/>
    <property type="match status" value="3"/>
</dbReference>
<dbReference type="SUPFAM" id="SSF54631">
    <property type="entry name" value="CBS-domain pair"/>
    <property type="match status" value="2"/>
</dbReference>
<dbReference type="PANTHER" id="PTHR43080">
    <property type="entry name" value="CBS DOMAIN-CONTAINING PROTEIN CBSX3, MITOCHONDRIAL"/>
    <property type="match status" value="1"/>
</dbReference>
<dbReference type="InterPro" id="IPR046342">
    <property type="entry name" value="CBS_dom_sf"/>
</dbReference>
<dbReference type="AlphaFoldDB" id="A0A2H0KPI7"/>
<sequence length="287" mass="33401">MRLLNILKENNIIKVSPEDHLAYALAKLLTSHDAAFVFDQTDKFIGVINPYYCLIKSSYPGNTKVAHCLYHPPRIYINYPLTKVAELFNQSKIHYLPVFDQQEKFLGIISARRVLTHIKTLPIFKIKIKEMIKFKKPPVTIYDNSSVAEALNLFKTYKFSKLIVTNHERKLKGVLSYYDLISFMVMPKAKEKRGERKGNKAHLVNQTIKYFYKTYVLTLDENKNFYEVIDLIINKKIGSVVIIDKEKRPLNIITTQDLLKFYIKEEKGGFFKQVSSDIGRLLAKKKI</sequence>
<protein>
    <recommendedName>
        <fullName evidence="3">CBS domain-containing protein</fullName>
    </recommendedName>
</protein>
<dbReference type="SMART" id="SM00116">
    <property type="entry name" value="CBS"/>
    <property type="match status" value="4"/>
</dbReference>
<dbReference type="Gene3D" id="3.10.580.10">
    <property type="entry name" value="CBS-domain"/>
    <property type="match status" value="2"/>
</dbReference>